<keyword evidence="1" id="KW-0238">DNA-binding</keyword>
<dbReference type="SMART" id="SM00530">
    <property type="entry name" value="HTH_XRE"/>
    <property type="match status" value="1"/>
</dbReference>
<dbReference type="SUPFAM" id="SSF47413">
    <property type="entry name" value="lambda repressor-like DNA-binding domains"/>
    <property type="match status" value="1"/>
</dbReference>
<name>G8M370_ACECE</name>
<sequence>MSNRIGLEISRLRKELGLTQKQLGKIIGVSEGFIIDVEAGRRILNEDLIKKLSKALRGEIAKLDIVYESENNTYKPEPKKNVEKVVEKPVQDIWNDALAGVIMTVPVYNYKMERQAEIKQLPIINNKVEGFAKDKVFYLIIEDNDMAGFRILKGDRALVYSTHEIDKDGIYFVDYKGKKTVRQVKNIEGGKLLLVSNKGSLVTETVYKKDVNIHGRLVRLEILL</sequence>
<dbReference type="OrthoDB" id="14949at2"/>
<dbReference type="PANTHER" id="PTHR46558">
    <property type="entry name" value="TRACRIPTIONAL REGULATORY PROTEIN-RELATED-RELATED"/>
    <property type="match status" value="1"/>
</dbReference>
<protein>
    <submittedName>
        <fullName evidence="3">Putative transcriptional regulator with C-terminal CBS domains</fullName>
    </submittedName>
</protein>
<evidence type="ECO:0000313" key="3">
    <source>
        <dbReference type="EMBL" id="AEV70390.1"/>
    </source>
</evidence>
<dbReference type="AlphaFoldDB" id="G8M370"/>
<dbReference type="InterPro" id="IPR001387">
    <property type="entry name" value="Cro/C1-type_HTH"/>
</dbReference>
<dbReference type="HOGENOM" id="CLU_1259633_0_0_9"/>
<dbReference type="Pfam" id="PF00717">
    <property type="entry name" value="Peptidase_S24"/>
    <property type="match status" value="1"/>
</dbReference>
<dbReference type="GO" id="GO:0003677">
    <property type="term" value="F:DNA binding"/>
    <property type="evidence" value="ECO:0007669"/>
    <property type="project" value="UniProtKB-KW"/>
</dbReference>
<gene>
    <name evidence="3" type="ordered locus">Clocl_3950</name>
</gene>
<dbReference type="Proteomes" id="UP000005435">
    <property type="component" value="Chromosome"/>
</dbReference>
<evidence type="ECO:0000259" key="2">
    <source>
        <dbReference type="PROSITE" id="PS50943"/>
    </source>
</evidence>
<feature type="domain" description="HTH cro/C1-type" evidence="2">
    <location>
        <begin position="9"/>
        <end position="63"/>
    </location>
</feature>
<reference evidence="3 4" key="2">
    <citation type="journal article" date="2012" name="Stand. Genomic Sci.">
        <title>Complete Genome Sequence of Clostridium clariflavum DSM 19732.</title>
        <authorList>
            <person name="Izquierdo J.A."/>
            <person name="Goodwin L."/>
            <person name="Davenport K.W."/>
            <person name="Teshima H."/>
            <person name="Bruce D."/>
            <person name="Detter C."/>
            <person name="Tapia R."/>
            <person name="Han S."/>
            <person name="Land M."/>
            <person name="Hauser L."/>
            <person name="Jeffries C.D."/>
            <person name="Han J."/>
            <person name="Pitluck S."/>
            <person name="Nolan M."/>
            <person name="Chen A."/>
            <person name="Huntemann M."/>
            <person name="Mavromatis K."/>
            <person name="Mikhailova N."/>
            <person name="Liolios K."/>
            <person name="Woyke T."/>
            <person name="Lynd L.R."/>
        </authorList>
    </citation>
    <scope>NUCLEOTIDE SEQUENCE [LARGE SCALE GENOMIC DNA]</scope>
    <source>
        <strain evidence="4">DSM 19732 / NBRC 101661 / EBR45</strain>
    </source>
</reference>
<dbReference type="STRING" id="720554.Clocl_3950"/>
<keyword evidence="4" id="KW-1185">Reference proteome</keyword>
<organism evidence="3 4">
    <name type="scientific">Acetivibrio clariflavus (strain DSM 19732 / NBRC 101661 / EBR45)</name>
    <name type="common">Clostridium clariflavum</name>
    <dbReference type="NCBI Taxonomy" id="720554"/>
    <lineage>
        <taxon>Bacteria</taxon>
        <taxon>Bacillati</taxon>
        <taxon>Bacillota</taxon>
        <taxon>Clostridia</taxon>
        <taxon>Eubacteriales</taxon>
        <taxon>Oscillospiraceae</taxon>
        <taxon>Acetivibrio</taxon>
    </lineage>
</organism>
<dbReference type="KEGG" id="ccl:Clocl_3950"/>
<dbReference type="RefSeq" id="WP_014256890.1">
    <property type="nucleotide sequence ID" value="NC_016627.1"/>
</dbReference>
<accession>G8M370</accession>
<reference evidence="4" key="1">
    <citation type="submission" date="2011-12" db="EMBL/GenBank/DDBJ databases">
        <title>Complete sequence of Clostridium clariflavum DSM 19732.</title>
        <authorList>
            <consortium name="US DOE Joint Genome Institute"/>
            <person name="Lucas S."/>
            <person name="Han J."/>
            <person name="Lapidus A."/>
            <person name="Cheng J.-F."/>
            <person name="Goodwin L."/>
            <person name="Pitluck S."/>
            <person name="Peters L."/>
            <person name="Teshima H."/>
            <person name="Detter J.C."/>
            <person name="Han C."/>
            <person name="Tapia R."/>
            <person name="Land M."/>
            <person name="Hauser L."/>
            <person name="Kyrpides N."/>
            <person name="Ivanova N."/>
            <person name="Pagani I."/>
            <person name="Kitzmiller T."/>
            <person name="Lynd L."/>
            <person name="Izquierdo J."/>
            <person name="Woyke T."/>
        </authorList>
    </citation>
    <scope>NUCLEOTIDE SEQUENCE [LARGE SCALE GENOMIC DNA]</scope>
    <source>
        <strain evidence="4">DSM 19732 / NBRC 101661 / EBR45</strain>
    </source>
</reference>
<dbReference type="InterPro" id="IPR010982">
    <property type="entry name" value="Lambda_DNA-bd_dom_sf"/>
</dbReference>
<dbReference type="InterPro" id="IPR036286">
    <property type="entry name" value="LexA/Signal_pep-like_sf"/>
</dbReference>
<dbReference type="Gene3D" id="1.10.260.40">
    <property type="entry name" value="lambda repressor-like DNA-binding domains"/>
    <property type="match status" value="1"/>
</dbReference>
<evidence type="ECO:0000313" key="4">
    <source>
        <dbReference type="Proteomes" id="UP000005435"/>
    </source>
</evidence>
<dbReference type="PROSITE" id="PS50943">
    <property type="entry name" value="HTH_CROC1"/>
    <property type="match status" value="1"/>
</dbReference>
<dbReference type="InterPro" id="IPR015927">
    <property type="entry name" value="Peptidase_S24_S26A/B/C"/>
</dbReference>
<dbReference type="EMBL" id="CP003065">
    <property type="protein sequence ID" value="AEV70390.1"/>
    <property type="molecule type" value="Genomic_DNA"/>
</dbReference>
<dbReference type="PANTHER" id="PTHR46558:SF3">
    <property type="entry name" value="TRANSCRIPTIONAL REGULATOR"/>
    <property type="match status" value="1"/>
</dbReference>
<evidence type="ECO:0000256" key="1">
    <source>
        <dbReference type="ARBA" id="ARBA00023125"/>
    </source>
</evidence>
<proteinExistence type="predicted"/>
<dbReference type="CDD" id="cd00093">
    <property type="entry name" value="HTH_XRE"/>
    <property type="match status" value="1"/>
</dbReference>
<dbReference type="eggNOG" id="COG1813">
    <property type="taxonomic scope" value="Bacteria"/>
</dbReference>
<dbReference type="SUPFAM" id="SSF51306">
    <property type="entry name" value="LexA/Signal peptidase"/>
    <property type="match status" value="1"/>
</dbReference>
<dbReference type="Pfam" id="PF01381">
    <property type="entry name" value="HTH_3"/>
    <property type="match status" value="1"/>
</dbReference>
<dbReference type="Gene3D" id="2.10.109.10">
    <property type="entry name" value="Umud Fragment, subunit A"/>
    <property type="match status" value="1"/>
</dbReference>